<evidence type="ECO:0008006" key="4">
    <source>
        <dbReference type="Google" id="ProtNLM"/>
    </source>
</evidence>
<dbReference type="EMBL" id="FOQA01000001">
    <property type="protein sequence ID" value="SFH47745.1"/>
    <property type="molecule type" value="Genomic_DNA"/>
</dbReference>
<reference evidence="3" key="1">
    <citation type="submission" date="2016-10" db="EMBL/GenBank/DDBJ databases">
        <authorList>
            <person name="Varghese N."/>
            <person name="Submissions S."/>
        </authorList>
    </citation>
    <scope>NUCLEOTIDE SEQUENCE [LARGE SCALE GENOMIC DNA]</scope>
    <source>
        <strain evidence="3">Z-7934</strain>
    </source>
</reference>
<dbReference type="RefSeq" id="WP_143091988.1">
    <property type="nucleotide sequence ID" value="NZ_FOQA01000001.1"/>
</dbReference>
<proteinExistence type="predicted"/>
<gene>
    <name evidence="2" type="ORF">SAMN05192551_101129</name>
</gene>
<feature type="transmembrane region" description="Helical" evidence="1">
    <location>
        <begin position="12"/>
        <end position="37"/>
    </location>
</feature>
<evidence type="ECO:0000313" key="3">
    <source>
        <dbReference type="Proteomes" id="UP000199287"/>
    </source>
</evidence>
<dbReference type="STRING" id="69895.SAMN05192551_101129"/>
<keyword evidence="1" id="KW-1133">Transmembrane helix</keyword>
<name>A0A1I3ACR6_9FIRM</name>
<dbReference type="AlphaFoldDB" id="A0A1I3ACR6"/>
<sequence>MKRIAYRLKNNKGIALVYVLMAFLVLMIFMSSVVFIFSTNHKQAIRQDDHMRAYYLALSGIDVTKSTLLMPLYVEDEEEKNMMDKMKSDGPIYIDDSLEIDGEDIEISVEFDEDRNTFVLTSEVVTDKGITSKLILELEMSGNRYQERWIKQ</sequence>
<organism evidence="2 3">
    <name type="scientific">Tindallia magadiensis</name>
    <dbReference type="NCBI Taxonomy" id="69895"/>
    <lineage>
        <taxon>Bacteria</taxon>
        <taxon>Bacillati</taxon>
        <taxon>Bacillota</taxon>
        <taxon>Clostridia</taxon>
        <taxon>Peptostreptococcales</taxon>
        <taxon>Tindalliaceae</taxon>
        <taxon>Tindallia</taxon>
    </lineage>
</organism>
<dbReference type="Proteomes" id="UP000199287">
    <property type="component" value="Unassembled WGS sequence"/>
</dbReference>
<evidence type="ECO:0000313" key="2">
    <source>
        <dbReference type="EMBL" id="SFH47745.1"/>
    </source>
</evidence>
<keyword evidence="3" id="KW-1185">Reference proteome</keyword>
<accession>A0A1I3ACR6</accession>
<keyword evidence="1" id="KW-0812">Transmembrane</keyword>
<dbReference type="OrthoDB" id="3035618at2"/>
<evidence type="ECO:0000256" key="1">
    <source>
        <dbReference type="SAM" id="Phobius"/>
    </source>
</evidence>
<keyword evidence="1" id="KW-0472">Membrane</keyword>
<protein>
    <recommendedName>
        <fullName evidence="4">Type II secretory pathway, pseudopilin PulG</fullName>
    </recommendedName>
</protein>